<evidence type="ECO:0000256" key="4">
    <source>
        <dbReference type="ARBA" id="ARBA00013016"/>
    </source>
</evidence>
<organism evidence="8">
    <name type="scientific">Chlamydomonas euryale</name>
    <dbReference type="NCBI Taxonomy" id="1486919"/>
    <lineage>
        <taxon>Eukaryota</taxon>
        <taxon>Viridiplantae</taxon>
        <taxon>Chlorophyta</taxon>
        <taxon>core chlorophytes</taxon>
        <taxon>Chlorophyceae</taxon>
        <taxon>CS clade</taxon>
        <taxon>Chlamydomonadales</taxon>
        <taxon>Chlamydomonadaceae</taxon>
        <taxon>Chlamydomonas</taxon>
    </lineage>
</organism>
<reference evidence="8" key="1">
    <citation type="submission" date="2021-01" db="EMBL/GenBank/DDBJ databases">
        <authorList>
            <person name="Corre E."/>
            <person name="Pelletier E."/>
            <person name="Niang G."/>
            <person name="Scheremetjew M."/>
            <person name="Finn R."/>
            <person name="Kale V."/>
            <person name="Holt S."/>
            <person name="Cochrane G."/>
            <person name="Meng A."/>
            <person name="Brown T."/>
            <person name="Cohen L."/>
        </authorList>
    </citation>
    <scope>NUCLEOTIDE SEQUENCE</scope>
    <source>
        <strain evidence="8">CCMP219</strain>
    </source>
</reference>
<dbReference type="InterPro" id="IPR050553">
    <property type="entry name" value="Thioredoxin_ResA/DsbE_sf"/>
</dbReference>
<dbReference type="InterPro" id="IPR017937">
    <property type="entry name" value="Thioredoxin_CS"/>
</dbReference>
<keyword evidence="5" id="KW-0201">Cytochrome c-type biogenesis</keyword>
<name>A0A7R9V5A6_9CHLO</name>
<sequence>MVVGTSCPPIGGLSWLKGNPLVVPSPEHVLVLEFWATWCPPCRQTIPHLTKLQAKYRDSGVVFVGISTDEDAAKASAFVASMGAQMDYTVALDTGGQAYQLMTAAHATGIPHAFIVNRAGVIKYSGHPADPKFEAALQEVAGAAAPPPQRSKEPLPLVTDSYEQLMAKGAKELRAILSDRGIDTRDCLEKSDFARKIVNTCASVTYYK</sequence>
<evidence type="ECO:0000259" key="7">
    <source>
        <dbReference type="PROSITE" id="PS51352"/>
    </source>
</evidence>
<evidence type="ECO:0000256" key="3">
    <source>
        <dbReference type="ARBA" id="ARBA00010505"/>
    </source>
</evidence>
<dbReference type="SUPFAM" id="SSF68906">
    <property type="entry name" value="SAP domain"/>
    <property type="match status" value="1"/>
</dbReference>
<feature type="domain" description="Thioredoxin" evidence="7">
    <location>
        <begin position="1"/>
        <end position="145"/>
    </location>
</feature>
<comment type="catalytic activity">
    <reaction evidence="1">
        <text>[glutaredoxin]-dithiol + a hydroperoxide = [glutaredoxin]-disulfide + an alcohol + H2O</text>
        <dbReference type="Rhea" id="RHEA:62624"/>
        <dbReference type="Rhea" id="RHEA-COMP:10729"/>
        <dbReference type="Rhea" id="RHEA-COMP:10730"/>
        <dbReference type="ChEBI" id="CHEBI:15377"/>
        <dbReference type="ChEBI" id="CHEBI:29950"/>
        <dbReference type="ChEBI" id="CHEBI:30879"/>
        <dbReference type="ChEBI" id="CHEBI:35924"/>
        <dbReference type="ChEBI" id="CHEBI:50058"/>
        <dbReference type="EC" id="1.11.1.25"/>
    </reaction>
</comment>
<evidence type="ECO:0000256" key="5">
    <source>
        <dbReference type="ARBA" id="ARBA00022748"/>
    </source>
</evidence>
<dbReference type="PROSITE" id="PS00194">
    <property type="entry name" value="THIOREDOXIN_1"/>
    <property type="match status" value="1"/>
</dbReference>
<evidence type="ECO:0000256" key="1">
    <source>
        <dbReference type="ARBA" id="ARBA00001711"/>
    </source>
</evidence>
<dbReference type="PANTHER" id="PTHR42852">
    <property type="entry name" value="THIOL:DISULFIDE INTERCHANGE PROTEIN DSBE"/>
    <property type="match status" value="1"/>
</dbReference>
<evidence type="ECO:0000313" key="8">
    <source>
        <dbReference type="EMBL" id="CAD8284851.1"/>
    </source>
</evidence>
<dbReference type="AlphaFoldDB" id="A0A7R9V5A6"/>
<dbReference type="InterPro" id="IPR036361">
    <property type="entry name" value="SAP_dom_sf"/>
</dbReference>
<accession>A0A7R9V5A6</accession>
<dbReference type="Pfam" id="PF08534">
    <property type="entry name" value="Redoxin"/>
    <property type="match status" value="1"/>
</dbReference>
<protein>
    <recommendedName>
        <fullName evidence="4">glutaredoxin-dependent peroxiredoxin</fullName>
        <ecNumber evidence="4">1.11.1.25</ecNumber>
    </recommendedName>
    <alternativeName>
        <fullName evidence="6">Glutaredoxin-dependent peroxiredoxin</fullName>
    </alternativeName>
</protein>
<dbReference type="Gene3D" id="3.40.30.10">
    <property type="entry name" value="Glutaredoxin"/>
    <property type="match status" value="1"/>
</dbReference>
<dbReference type="InterPro" id="IPR013740">
    <property type="entry name" value="Redoxin"/>
</dbReference>
<dbReference type="GO" id="GO:0016491">
    <property type="term" value="F:oxidoreductase activity"/>
    <property type="evidence" value="ECO:0007669"/>
    <property type="project" value="InterPro"/>
</dbReference>
<evidence type="ECO:0000256" key="2">
    <source>
        <dbReference type="ARBA" id="ARBA00004196"/>
    </source>
</evidence>
<dbReference type="SUPFAM" id="SSF52833">
    <property type="entry name" value="Thioredoxin-like"/>
    <property type="match status" value="1"/>
</dbReference>
<dbReference type="EC" id="1.11.1.25" evidence="4"/>
<dbReference type="Gene3D" id="1.10.720.30">
    <property type="entry name" value="SAP domain"/>
    <property type="match status" value="1"/>
</dbReference>
<gene>
    <name evidence="8" type="ORF">CEUR00632_LOCUS4889</name>
</gene>
<dbReference type="InterPro" id="IPR036249">
    <property type="entry name" value="Thioredoxin-like_sf"/>
</dbReference>
<comment type="subcellular location">
    <subcellularLocation>
        <location evidence="2">Cell envelope</location>
    </subcellularLocation>
</comment>
<dbReference type="GO" id="GO:0017004">
    <property type="term" value="P:cytochrome complex assembly"/>
    <property type="evidence" value="ECO:0007669"/>
    <property type="project" value="UniProtKB-KW"/>
</dbReference>
<dbReference type="PANTHER" id="PTHR42852:SF18">
    <property type="entry name" value="CHROMOSOME UNDETERMINED SCAFFOLD_47, WHOLE GENOME SHOTGUN SEQUENCE"/>
    <property type="match status" value="1"/>
</dbReference>
<dbReference type="EMBL" id="HBEC01010682">
    <property type="protein sequence ID" value="CAD8284851.1"/>
    <property type="molecule type" value="Transcribed_RNA"/>
</dbReference>
<dbReference type="PROSITE" id="PS51352">
    <property type="entry name" value="THIOREDOXIN_2"/>
    <property type="match status" value="1"/>
</dbReference>
<dbReference type="CDD" id="cd02966">
    <property type="entry name" value="TlpA_like_family"/>
    <property type="match status" value="1"/>
</dbReference>
<evidence type="ECO:0000256" key="6">
    <source>
        <dbReference type="ARBA" id="ARBA00031688"/>
    </source>
</evidence>
<dbReference type="InterPro" id="IPR013766">
    <property type="entry name" value="Thioredoxin_domain"/>
</dbReference>
<proteinExistence type="inferred from homology"/>
<comment type="similarity">
    <text evidence="3">Belongs to the peroxiredoxin family. Prx5 subfamily.</text>
</comment>